<dbReference type="HOGENOM" id="CLU_2754334_0_0_9"/>
<sequence length="70" mass="8499">MYKVIKTVEKIEGVVNLHKHYVFVGSRRFFYCLCLWYFFLKMYHVLHFVEDKFAYIEEKAAALKIKTTTL</sequence>
<evidence type="ECO:0000313" key="1">
    <source>
        <dbReference type="EMBL" id="CBA60661.1"/>
    </source>
</evidence>
<dbReference type="KEGG" id="cdc:CD196_0333"/>
<accession>A0A0H3N871</accession>
<dbReference type="Proteomes" id="UP000002068">
    <property type="component" value="Chromosome"/>
</dbReference>
<organism evidence="1 2">
    <name type="scientific">Clostridioides difficile (strain CD196)</name>
    <name type="common">Peptoclostridium difficile</name>
    <dbReference type="NCBI Taxonomy" id="645462"/>
    <lineage>
        <taxon>Bacteria</taxon>
        <taxon>Bacillati</taxon>
        <taxon>Bacillota</taxon>
        <taxon>Clostridia</taxon>
        <taxon>Peptostreptococcales</taxon>
        <taxon>Peptostreptococcaceae</taxon>
        <taxon>Clostridioides</taxon>
    </lineage>
</organism>
<evidence type="ECO:0000313" key="2">
    <source>
        <dbReference type="Proteomes" id="UP000002068"/>
    </source>
</evidence>
<gene>
    <name evidence="1" type="ordered locus">CD196_0333</name>
</gene>
<proteinExistence type="predicted"/>
<reference evidence="1 2" key="1">
    <citation type="journal article" date="2009" name="Genome Biol.">
        <title>Comparative genome and phenotypic analysis of Clostridium difficile 027 strains provides insight into the evolution of a hypervirulent bacterium.</title>
        <authorList>
            <person name="Stabler R.A."/>
            <person name="He M."/>
            <person name="Dawson L."/>
            <person name="Martin M."/>
            <person name="Valiente E."/>
            <person name="Corton C."/>
            <person name="Lawley T.D."/>
            <person name="Sebaihia M."/>
            <person name="Quail M.A."/>
            <person name="Rose G."/>
            <person name="Gerding D.N."/>
            <person name="Gibert M."/>
            <person name="Popoff M.R."/>
            <person name="Parkhill J."/>
            <person name="Dougan G."/>
            <person name="Wren B.W."/>
        </authorList>
    </citation>
    <scope>NUCLEOTIDE SEQUENCE [LARGE SCALE GENOMIC DNA]</scope>
    <source>
        <strain evidence="1 2">CD196</strain>
    </source>
</reference>
<name>A0A0H3N871_CLODC</name>
<dbReference type="AlphaFoldDB" id="A0A0H3N871"/>
<protein>
    <submittedName>
        <fullName evidence="1">Uncharacterized protein</fullName>
    </submittedName>
</protein>
<dbReference type="EMBL" id="FN538970">
    <property type="protein sequence ID" value="CBA60661.1"/>
    <property type="molecule type" value="Genomic_DNA"/>
</dbReference>